<dbReference type="EMBL" id="SAXA01000007">
    <property type="protein sequence ID" value="RXQ94421.1"/>
    <property type="molecule type" value="Genomic_DNA"/>
</dbReference>
<accession>A0A4V1N037</accession>
<dbReference type="PANTHER" id="PTHR37833">
    <property type="entry name" value="LIPOPROTEIN-RELATED"/>
    <property type="match status" value="1"/>
</dbReference>
<keyword evidence="1" id="KW-0732">Signal</keyword>
<reference evidence="2 3" key="1">
    <citation type="submission" date="2019-01" db="EMBL/GenBank/DDBJ databases">
        <title>Ancylomarina salipaludis sp. nov., isolated from a salt marsh.</title>
        <authorList>
            <person name="Yoon J.-H."/>
        </authorList>
    </citation>
    <scope>NUCLEOTIDE SEQUENCE [LARGE SCALE GENOMIC DNA]</scope>
    <source>
        <strain evidence="2 3">SHSM-M15</strain>
    </source>
</reference>
<name>A0A4V1N037_9BACT</name>
<proteinExistence type="predicted"/>
<protein>
    <submittedName>
        <fullName evidence="2">DUF1573 domain-containing protein</fullName>
    </submittedName>
</protein>
<evidence type="ECO:0000313" key="2">
    <source>
        <dbReference type="EMBL" id="RXQ94421.1"/>
    </source>
</evidence>
<evidence type="ECO:0000256" key="1">
    <source>
        <dbReference type="SAM" id="SignalP"/>
    </source>
</evidence>
<evidence type="ECO:0000313" key="3">
    <source>
        <dbReference type="Proteomes" id="UP000289703"/>
    </source>
</evidence>
<sequence length="149" mass="16989">MLFFTRYIVLLFVFLAPLTSCKQTVDIKNKSESESVQSKENIDDEKVYPKFEFVKELHKFGEVSEGEIVVCEFYFRNVGNGNLIIKSIESSCGCAVVKWTNKPIKVGEESKITVEFDSKGRSGRQYKVLTIFANTKQKVKELKITATVK</sequence>
<dbReference type="InterPro" id="IPR011467">
    <property type="entry name" value="DUF1573"/>
</dbReference>
<keyword evidence="3" id="KW-1185">Reference proteome</keyword>
<gene>
    <name evidence="2" type="ORF">EO244_09055</name>
</gene>
<comment type="caution">
    <text evidence="2">The sequence shown here is derived from an EMBL/GenBank/DDBJ whole genome shotgun (WGS) entry which is preliminary data.</text>
</comment>
<dbReference type="AlphaFoldDB" id="A0A4V1N037"/>
<organism evidence="2 3">
    <name type="scientific">Ancylomarina salipaludis</name>
    <dbReference type="NCBI Taxonomy" id="2501299"/>
    <lineage>
        <taxon>Bacteria</taxon>
        <taxon>Pseudomonadati</taxon>
        <taxon>Bacteroidota</taxon>
        <taxon>Bacteroidia</taxon>
        <taxon>Marinilabiliales</taxon>
        <taxon>Marinifilaceae</taxon>
        <taxon>Ancylomarina</taxon>
    </lineage>
</organism>
<feature type="chain" id="PRO_5020250173" evidence="1">
    <location>
        <begin position="23"/>
        <end position="149"/>
    </location>
</feature>
<dbReference type="Proteomes" id="UP000289703">
    <property type="component" value="Unassembled WGS sequence"/>
</dbReference>
<dbReference type="Gene3D" id="2.60.40.10">
    <property type="entry name" value="Immunoglobulins"/>
    <property type="match status" value="1"/>
</dbReference>
<dbReference type="OrthoDB" id="826619at2"/>
<dbReference type="InterPro" id="IPR013783">
    <property type="entry name" value="Ig-like_fold"/>
</dbReference>
<dbReference type="RefSeq" id="WP_129254349.1">
    <property type="nucleotide sequence ID" value="NZ_SAXA01000007.1"/>
</dbReference>
<dbReference type="Pfam" id="PF07610">
    <property type="entry name" value="DUF1573"/>
    <property type="match status" value="1"/>
</dbReference>
<dbReference type="PANTHER" id="PTHR37833:SF1">
    <property type="entry name" value="SIGNAL PEPTIDE PROTEIN"/>
    <property type="match status" value="1"/>
</dbReference>
<feature type="signal peptide" evidence="1">
    <location>
        <begin position="1"/>
        <end position="22"/>
    </location>
</feature>